<name>A0A6L8MIH7_9BURK</name>
<feature type="chain" id="PRO_5026917638" evidence="2">
    <location>
        <begin position="20"/>
        <end position="194"/>
    </location>
</feature>
<dbReference type="InterPro" id="IPR019554">
    <property type="entry name" value="Soluble_ligand-bd"/>
</dbReference>
<feature type="signal peptide" evidence="2">
    <location>
        <begin position="1"/>
        <end position="19"/>
    </location>
</feature>
<evidence type="ECO:0000313" key="5">
    <source>
        <dbReference type="EMBL" id="MYM82940.1"/>
    </source>
</evidence>
<dbReference type="EMBL" id="WWCP01000014">
    <property type="protein sequence ID" value="MYM82940.1"/>
    <property type="molecule type" value="Genomic_DNA"/>
</dbReference>
<evidence type="ECO:0000256" key="2">
    <source>
        <dbReference type="SAM" id="SignalP"/>
    </source>
</evidence>
<dbReference type="PANTHER" id="PTHR33619:SF3">
    <property type="entry name" value="POLYSACCHARIDE EXPORT PROTEIN GFCE-RELATED"/>
    <property type="match status" value="1"/>
</dbReference>
<gene>
    <name evidence="5" type="ORF">GTP44_13355</name>
</gene>
<sequence length="194" mass="21139">MKFTLLLIVLSALCRSAVAQEAPQADADAWKAQAVSASTAYSSYRLGAGDVLNIVVFGEDDLSKEKIKLTDAGTLSYPVLGELRVLGLTVGDLERVITEGLRGRYLVNPRVSVQVAEYRPFYINGMVEKPGGYPYQPGLTVRKAGSIAGGFRERASSSKMYVIRENDPNNKAEKVNMNTLINPGDIVTIEESFF</sequence>
<dbReference type="Gene3D" id="3.30.1950.10">
    <property type="entry name" value="wza like domain"/>
    <property type="match status" value="1"/>
</dbReference>
<dbReference type="GO" id="GO:0015159">
    <property type="term" value="F:polysaccharide transmembrane transporter activity"/>
    <property type="evidence" value="ECO:0007669"/>
    <property type="project" value="InterPro"/>
</dbReference>
<evidence type="ECO:0000313" key="6">
    <source>
        <dbReference type="Proteomes" id="UP000474565"/>
    </source>
</evidence>
<feature type="domain" description="Soluble ligand binding" evidence="4">
    <location>
        <begin position="121"/>
        <end position="167"/>
    </location>
</feature>
<dbReference type="InterPro" id="IPR049712">
    <property type="entry name" value="Poly_export"/>
</dbReference>
<keyword evidence="1 2" id="KW-0732">Signal</keyword>
<proteinExistence type="predicted"/>
<organism evidence="5 6">
    <name type="scientific">Duganella lactea</name>
    <dbReference type="NCBI Taxonomy" id="2692173"/>
    <lineage>
        <taxon>Bacteria</taxon>
        <taxon>Pseudomonadati</taxon>
        <taxon>Pseudomonadota</taxon>
        <taxon>Betaproteobacteria</taxon>
        <taxon>Burkholderiales</taxon>
        <taxon>Oxalobacteraceae</taxon>
        <taxon>Telluria group</taxon>
        <taxon>Duganella</taxon>
    </lineage>
</organism>
<evidence type="ECO:0000259" key="4">
    <source>
        <dbReference type="Pfam" id="PF10531"/>
    </source>
</evidence>
<dbReference type="InterPro" id="IPR003715">
    <property type="entry name" value="Poly_export_N"/>
</dbReference>
<dbReference type="AlphaFoldDB" id="A0A6L8MIH7"/>
<feature type="domain" description="Polysaccharide export protein N-terminal" evidence="3">
    <location>
        <begin position="41"/>
        <end position="115"/>
    </location>
</feature>
<comment type="caution">
    <text evidence="5">The sequence shown here is derived from an EMBL/GenBank/DDBJ whole genome shotgun (WGS) entry which is preliminary data.</text>
</comment>
<dbReference type="Pfam" id="PF10531">
    <property type="entry name" value="SLBB"/>
    <property type="match status" value="1"/>
</dbReference>
<protein>
    <submittedName>
        <fullName evidence="5">Polysaccharide export protein</fullName>
    </submittedName>
</protein>
<evidence type="ECO:0000256" key="1">
    <source>
        <dbReference type="ARBA" id="ARBA00022729"/>
    </source>
</evidence>
<dbReference type="Proteomes" id="UP000474565">
    <property type="component" value="Unassembled WGS sequence"/>
</dbReference>
<accession>A0A6L8MIH7</accession>
<dbReference type="Pfam" id="PF02563">
    <property type="entry name" value="Poly_export"/>
    <property type="match status" value="1"/>
</dbReference>
<reference evidence="5 6" key="1">
    <citation type="submission" date="2019-12" db="EMBL/GenBank/DDBJ databases">
        <title>Novel species isolated from a subtropical stream in China.</title>
        <authorList>
            <person name="Lu H."/>
        </authorList>
    </citation>
    <scope>NUCLEOTIDE SEQUENCE [LARGE SCALE GENOMIC DNA]</scope>
    <source>
        <strain evidence="5 6">FT50W</strain>
    </source>
</reference>
<dbReference type="PANTHER" id="PTHR33619">
    <property type="entry name" value="POLYSACCHARIDE EXPORT PROTEIN GFCE-RELATED"/>
    <property type="match status" value="1"/>
</dbReference>
<evidence type="ECO:0000259" key="3">
    <source>
        <dbReference type="Pfam" id="PF02563"/>
    </source>
</evidence>